<feature type="transmembrane region" description="Helical" evidence="6">
    <location>
        <begin position="123"/>
        <end position="140"/>
    </location>
</feature>
<dbReference type="InterPro" id="IPR000515">
    <property type="entry name" value="MetI-like"/>
</dbReference>
<comment type="similarity">
    <text evidence="6">Belongs to the binding-protein-dependent transport system permease family.</text>
</comment>
<comment type="caution">
    <text evidence="8">The sequence shown here is derived from an EMBL/GenBank/DDBJ whole genome shotgun (WGS) entry which is preliminary data.</text>
</comment>
<feature type="transmembrane region" description="Helical" evidence="6">
    <location>
        <begin position="479"/>
        <end position="498"/>
    </location>
</feature>
<dbReference type="CDD" id="cd06261">
    <property type="entry name" value="TM_PBP2"/>
    <property type="match status" value="2"/>
</dbReference>
<keyword evidence="5 6" id="KW-0472">Membrane</keyword>
<dbReference type="PANTHER" id="PTHR43839">
    <property type="entry name" value="OPPC IN A BINDING PROTEIN-DEPENDENT TRANSPORT SYSTEM"/>
    <property type="match status" value="1"/>
</dbReference>
<dbReference type="GO" id="GO:0055085">
    <property type="term" value="P:transmembrane transport"/>
    <property type="evidence" value="ECO:0007669"/>
    <property type="project" value="InterPro"/>
</dbReference>
<dbReference type="RefSeq" id="WP_166530674.1">
    <property type="nucleotide sequence ID" value="NZ_JAGSOT010000048.1"/>
</dbReference>
<feature type="transmembrane region" description="Helical" evidence="6">
    <location>
        <begin position="599"/>
        <end position="620"/>
    </location>
</feature>
<feature type="transmembrane region" description="Helical" evidence="6">
    <location>
        <begin position="160"/>
        <end position="182"/>
    </location>
</feature>
<protein>
    <submittedName>
        <fullName evidence="8">ABC transporter permease subunit</fullName>
    </submittedName>
</protein>
<dbReference type="SUPFAM" id="SSF161098">
    <property type="entry name" value="MetI-like"/>
    <property type="match status" value="2"/>
</dbReference>
<feature type="transmembrane region" description="Helical" evidence="6">
    <location>
        <begin position="404"/>
        <end position="430"/>
    </location>
</feature>
<feature type="domain" description="ABC transmembrane type-1" evidence="7">
    <location>
        <begin position="402"/>
        <end position="620"/>
    </location>
</feature>
<feature type="transmembrane region" description="Helical" evidence="6">
    <location>
        <begin position="7"/>
        <end position="28"/>
    </location>
</feature>
<feature type="transmembrane region" description="Helical" evidence="6">
    <location>
        <begin position="545"/>
        <end position="572"/>
    </location>
</feature>
<evidence type="ECO:0000256" key="6">
    <source>
        <dbReference type="RuleBase" id="RU363032"/>
    </source>
</evidence>
<comment type="subcellular location">
    <subcellularLocation>
        <location evidence="6">Cell membrane</location>
        <topology evidence="6">Multi-pass membrane protein</topology>
    </subcellularLocation>
    <subcellularLocation>
        <location evidence="1">Membrane</location>
        <topology evidence="1">Multi-pass membrane protein</topology>
    </subcellularLocation>
</comment>
<feature type="domain" description="ABC transmembrane type-1" evidence="7">
    <location>
        <begin position="77"/>
        <end position="275"/>
    </location>
</feature>
<proteinExistence type="inferred from homology"/>
<feature type="transmembrane region" description="Helical" evidence="6">
    <location>
        <begin position="332"/>
        <end position="352"/>
    </location>
</feature>
<evidence type="ECO:0000256" key="2">
    <source>
        <dbReference type="ARBA" id="ARBA00022448"/>
    </source>
</evidence>
<keyword evidence="4 6" id="KW-1133">Transmembrane helix</keyword>
<evidence type="ECO:0000256" key="5">
    <source>
        <dbReference type="ARBA" id="ARBA00023136"/>
    </source>
</evidence>
<dbReference type="Gene3D" id="1.10.3720.10">
    <property type="entry name" value="MetI-like"/>
    <property type="match status" value="2"/>
</dbReference>
<evidence type="ECO:0000313" key="8">
    <source>
        <dbReference type="EMBL" id="MBR7797276.1"/>
    </source>
</evidence>
<gene>
    <name evidence="8" type="ORF">KCX74_14665</name>
</gene>
<dbReference type="PANTHER" id="PTHR43839:SF3">
    <property type="entry name" value="OLIGOPEPTIDE ABC TRANSPORTER, PERMEASE PROTEIN"/>
    <property type="match status" value="1"/>
</dbReference>
<sequence length="670" mass="76331">MKVVIKVTLFYLLGIIGILCISVFPQFFAKGDITNIILYFHDLWKFLGNFIQPGSWTYQIEGSIGEFPIFKTLWVPFTYSMSILFSAICIAFAIAFILAFFVNSLPKQVVQGIKQFLEFLETIPDLVFVVLLQMLVIYIYNKTGVSLFTLGSYMDDRAYAGPIITLSILPMIFLFKILLFLIEEEFSKDYVRFLKSKGLSKTVILIRHVFRNILPSAFHQSKLIIWATLSSQFIIERIFNVNGLTFYIIESFSPMTIAVSLILLFTPFFITFQLIDLWVDEATTFESHDLAKIPSFQPISCVMKHIKIIHWKKLLPRIPIASLRRQLKNYKFAIGCLFFILTIGGSIGYSIITDNHVDQANIFYEEDGTTIKSTPPHPPGHPFLLGSDKEGFDLLDQLIIGAKYTLVFGFLIAFLRVAIGLCGGILFAFSISKRKQSWLSKIVDSIHFLPLTLIAYILLKPILQLGWEMEPSYTISERILIEIIILTVLVIPLTTVLIGKDITNILQQEFITSASVLGGSRFHILRHHVMPHLFPKLTILFGQQFIQVLFIFIHLGMLDLFFGGTIMGSAMFNEPPKSLTNEWSGVIGNTVHSFKSGQYWLILFPLLAFMLSIFAMQLIINGIKEVQQAKIGVTAKKYKSKRTINHKENTENMFAPTSNRFQLVHDKKAR</sequence>
<dbReference type="GO" id="GO:0005886">
    <property type="term" value="C:plasma membrane"/>
    <property type="evidence" value="ECO:0007669"/>
    <property type="project" value="UniProtKB-SubCell"/>
</dbReference>
<feature type="transmembrane region" description="Helical" evidence="6">
    <location>
        <begin position="442"/>
        <end position="459"/>
    </location>
</feature>
<evidence type="ECO:0000256" key="1">
    <source>
        <dbReference type="ARBA" id="ARBA00004141"/>
    </source>
</evidence>
<keyword evidence="2 6" id="KW-0813">Transport</keyword>
<dbReference type="PROSITE" id="PS50928">
    <property type="entry name" value="ABC_TM1"/>
    <property type="match status" value="2"/>
</dbReference>
<dbReference type="EMBL" id="JAGSOT010000048">
    <property type="protein sequence ID" value="MBR7797276.1"/>
    <property type="molecule type" value="Genomic_DNA"/>
</dbReference>
<evidence type="ECO:0000256" key="4">
    <source>
        <dbReference type="ARBA" id="ARBA00022989"/>
    </source>
</evidence>
<evidence type="ECO:0000313" key="9">
    <source>
        <dbReference type="Proteomes" id="UP000675284"/>
    </source>
</evidence>
<evidence type="ECO:0000259" key="7">
    <source>
        <dbReference type="PROSITE" id="PS50928"/>
    </source>
</evidence>
<name>A0A941DXK7_9BACI</name>
<accession>A0A941DXK7</accession>
<dbReference type="InterPro" id="IPR035906">
    <property type="entry name" value="MetI-like_sf"/>
</dbReference>
<dbReference type="AlphaFoldDB" id="A0A941DXK7"/>
<keyword evidence="9" id="KW-1185">Reference proteome</keyword>
<evidence type="ECO:0000256" key="3">
    <source>
        <dbReference type="ARBA" id="ARBA00022692"/>
    </source>
</evidence>
<organism evidence="8 9">
    <name type="scientific">Virgibacillus salarius</name>
    <dbReference type="NCBI Taxonomy" id="447199"/>
    <lineage>
        <taxon>Bacteria</taxon>
        <taxon>Bacillati</taxon>
        <taxon>Bacillota</taxon>
        <taxon>Bacilli</taxon>
        <taxon>Bacillales</taxon>
        <taxon>Bacillaceae</taxon>
        <taxon>Virgibacillus</taxon>
    </lineage>
</organism>
<feature type="transmembrane region" description="Helical" evidence="6">
    <location>
        <begin position="77"/>
        <end position="102"/>
    </location>
</feature>
<keyword evidence="3 6" id="KW-0812">Transmembrane</keyword>
<dbReference type="Pfam" id="PF00528">
    <property type="entry name" value="BPD_transp_1"/>
    <property type="match status" value="2"/>
</dbReference>
<dbReference type="Proteomes" id="UP000675284">
    <property type="component" value="Unassembled WGS sequence"/>
</dbReference>
<reference evidence="8" key="1">
    <citation type="submission" date="2021-04" db="EMBL/GenBank/DDBJ databases">
        <title>Isolation and polyphasic classification of algal microorganism.</title>
        <authorList>
            <person name="Wang S."/>
        </authorList>
    </citation>
    <scope>NUCLEOTIDE SEQUENCE</scope>
    <source>
        <strain evidence="8">720a</strain>
    </source>
</reference>